<evidence type="ECO:0000313" key="4">
    <source>
        <dbReference type="Proteomes" id="UP000269883"/>
    </source>
</evidence>
<reference evidence="3 4" key="1">
    <citation type="journal article" date="2018" name="Sci. Adv.">
        <title>Multi-heme cytochromes provide a pathway for survival in energy-limited environments.</title>
        <authorList>
            <person name="Deng X."/>
            <person name="Dohmae N."/>
            <person name="Nealson K.H."/>
            <person name="Hashimoto K."/>
            <person name="Okamoto A."/>
        </authorList>
    </citation>
    <scope>NUCLEOTIDE SEQUENCE [LARGE SCALE GENOMIC DNA]</scope>
    <source>
        <strain evidence="3 4">IS5</strain>
    </source>
</reference>
<feature type="compositionally biased region" description="Polar residues" evidence="1">
    <location>
        <begin position="33"/>
        <end position="45"/>
    </location>
</feature>
<name>A0A2Z6AZG4_9BACT</name>
<feature type="signal peptide" evidence="2">
    <location>
        <begin position="1"/>
        <end position="28"/>
    </location>
</feature>
<evidence type="ECO:0000256" key="1">
    <source>
        <dbReference type="SAM" id="MobiDB-lite"/>
    </source>
</evidence>
<organism evidence="3 4">
    <name type="scientific">Desulfovibrio ferrophilus</name>
    <dbReference type="NCBI Taxonomy" id="241368"/>
    <lineage>
        <taxon>Bacteria</taxon>
        <taxon>Pseudomonadati</taxon>
        <taxon>Thermodesulfobacteriota</taxon>
        <taxon>Desulfovibrionia</taxon>
        <taxon>Desulfovibrionales</taxon>
        <taxon>Desulfovibrionaceae</taxon>
        <taxon>Desulfovibrio</taxon>
    </lineage>
</organism>
<keyword evidence="2" id="KW-0732">Signal</keyword>
<gene>
    <name evidence="3" type="ORF">DFE_1854</name>
</gene>
<evidence type="ECO:0000313" key="3">
    <source>
        <dbReference type="EMBL" id="BBD08580.1"/>
    </source>
</evidence>
<dbReference type="EMBL" id="AP017378">
    <property type="protein sequence ID" value="BBD08580.1"/>
    <property type="molecule type" value="Genomic_DNA"/>
</dbReference>
<evidence type="ECO:0000256" key="2">
    <source>
        <dbReference type="SAM" id="SignalP"/>
    </source>
</evidence>
<proteinExistence type="predicted"/>
<feature type="chain" id="PRO_5016377970" evidence="2">
    <location>
        <begin position="29"/>
        <end position="106"/>
    </location>
</feature>
<feature type="region of interest" description="Disordered" evidence="1">
    <location>
        <begin position="32"/>
        <end position="106"/>
    </location>
</feature>
<dbReference type="AlphaFoldDB" id="A0A2Z6AZG4"/>
<sequence length="106" mass="11473">MKKSTLFSMIPVSAILLTICLLSIPVLAADDQPASQGFGTSSTGNNDRKDNVFGTVHENMYLGRDPQSGNNVISVQPKPKPKQDYELPPITVEPQINIKNPAHGND</sequence>
<dbReference type="RefSeq" id="WP_126378788.1">
    <property type="nucleotide sequence ID" value="NZ_AP017378.1"/>
</dbReference>
<protein>
    <submittedName>
        <fullName evidence="3">Cytochrome c oxidase subunit I</fullName>
    </submittedName>
</protein>
<dbReference type="KEGG" id="dfl:DFE_1854"/>
<keyword evidence="4" id="KW-1185">Reference proteome</keyword>
<accession>A0A2Z6AZG4</accession>
<dbReference type="Proteomes" id="UP000269883">
    <property type="component" value="Chromosome"/>
</dbReference>